<sequence length="265" mass="31134">MIKFSRKIRQYLLMENKTGKYFKYAIGEIILVVIGILIALQINNWNEHKKERAQEKELLEQLQSEFQSNLEQLDQKIEIRKKMVASCLKLLYYVDNPEKRQADSILSNLGYTFLAPTFDPIVNDINSSGRIQLLKNPELKEKLSRWTSEIIQVTEEEQVWLTYRNNHYTPIILKHHVFRKMVNKYWENNIIENFHLDDGTKTQFFLGKSKSATSLDDLIDDPQFETHMAQCASFAKLTNSQSFSLRNRITGLLDLINNELDKLDD</sequence>
<evidence type="ECO:0000256" key="1">
    <source>
        <dbReference type="SAM" id="Coils"/>
    </source>
</evidence>
<evidence type="ECO:0000313" key="3">
    <source>
        <dbReference type="EMBL" id="MDT0558188.1"/>
    </source>
</evidence>
<dbReference type="EMBL" id="JAVRIA010000002">
    <property type="protein sequence ID" value="MDT0558188.1"/>
    <property type="molecule type" value="Genomic_DNA"/>
</dbReference>
<feature type="transmembrane region" description="Helical" evidence="2">
    <location>
        <begin position="21"/>
        <end position="42"/>
    </location>
</feature>
<reference evidence="3 4" key="1">
    <citation type="submission" date="2023-09" db="EMBL/GenBank/DDBJ databases">
        <authorList>
            <person name="Rey-Velasco X."/>
        </authorList>
    </citation>
    <scope>NUCLEOTIDE SEQUENCE [LARGE SCALE GENOMIC DNA]</scope>
    <source>
        <strain evidence="3 4">W332</strain>
    </source>
</reference>
<protein>
    <submittedName>
        <fullName evidence="3">DUF6090 family protein</fullName>
    </submittedName>
</protein>
<keyword evidence="2" id="KW-1133">Transmembrane helix</keyword>
<feature type="coiled-coil region" evidence="1">
    <location>
        <begin position="45"/>
        <end position="76"/>
    </location>
</feature>
<keyword evidence="2" id="KW-0812">Transmembrane</keyword>
<accession>A0ABU2YJ40</accession>
<evidence type="ECO:0000256" key="2">
    <source>
        <dbReference type="SAM" id="Phobius"/>
    </source>
</evidence>
<keyword evidence="2" id="KW-0472">Membrane</keyword>
<proteinExistence type="predicted"/>
<name>A0ABU2YJ40_9FLAO</name>
<dbReference type="InterPro" id="IPR045749">
    <property type="entry name" value="DUF6090"/>
</dbReference>
<dbReference type="Proteomes" id="UP001259492">
    <property type="component" value="Unassembled WGS sequence"/>
</dbReference>
<dbReference type="Pfam" id="PF19578">
    <property type="entry name" value="DUF6090"/>
    <property type="match status" value="1"/>
</dbReference>
<comment type="caution">
    <text evidence="3">The sequence shown here is derived from an EMBL/GenBank/DDBJ whole genome shotgun (WGS) entry which is preliminary data.</text>
</comment>
<keyword evidence="1" id="KW-0175">Coiled coil</keyword>
<dbReference type="RefSeq" id="WP_311426956.1">
    <property type="nucleotide sequence ID" value="NZ_JAVRIA010000002.1"/>
</dbReference>
<evidence type="ECO:0000313" key="4">
    <source>
        <dbReference type="Proteomes" id="UP001259492"/>
    </source>
</evidence>
<keyword evidence="4" id="KW-1185">Reference proteome</keyword>
<organism evidence="3 4">
    <name type="scientific">Microcosmobacter mediterraneus</name>
    <dbReference type="NCBI Taxonomy" id="3075607"/>
    <lineage>
        <taxon>Bacteria</taxon>
        <taxon>Pseudomonadati</taxon>
        <taxon>Bacteroidota</taxon>
        <taxon>Flavobacteriia</taxon>
        <taxon>Flavobacteriales</taxon>
        <taxon>Flavobacteriaceae</taxon>
        <taxon>Microcosmobacter</taxon>
    </lineage>
</organism>
<gene>
    <name evidence="3" type="ORF">RM697_06000</name>
</gene>